<name>X1CW31_9ZZZZ</name>
<sequence>MRTEKFCPGLPPGVVSYGEKRVRSKPVELDGCNSTCYINGRFDIVATLDDGSYAVLDFKTGNPDDEKTKMYSRQLHAYSLALENPAEGAFKLTPISKLGLLYFTPDNCELVSFNRQALQGNLEWIEISRDDETFHGFLQEVVQLLDGPLPQPNPDNCDWCAFLEKTGKLRKESPDSSTSTEPN</sequence>
<protein>
    <recommendedName>
        <fullName evidence="1">PD-(D/E)XK endonuclease-like domain-containing protein</fullName>
    </recommendedName>
</protein>
<evidence type="ECO:0000313" key="2">
    <source>
        <dbReference type="EMBL" id="GAH00300.1"/>
    </source>
</evidence>
<feature type="domain" description="PD-(D/E)XK endonuclease-like" evidence="1">
    <location>
        <begin position="25"/>
        <end position="162"/>
    </location>
</feature>
<dbReference type="AlphaFoldDB" id="X1CW31"/>
<proteinExistence type="predicted"/>
<dbReference type="InterPro" id="IPR038726">
    <property type="entry name" value="PDDEXK_AddAB-type"/>
</dbReference>
<dbReference type="Pfam" id="PF12705">
    <property type="entry name" value="PDDEXK_1"/>
    <property type="match status" value="1"/>
</dbReference>
<reference evidence="2" key="1">
    <citation type="journal article" date="2014" name="Front. Microbiol.">
        <title>High frequency of phylogenetically diverse reductive dehalogenase-homologous genes in deep subseafloor sedimentary metagenomes.</title>
        <authorList>
            <person name="Kawai M."/>
            <person name="Futagami T."/>
            <person name="Toyoda A."/>
            <person name="Takaki Y."/>
            <person name="Nishi S."/>
            <person name="Hori S."/>
            <person name="Arai W."/>
            <person name="Tsubouchi T."/>
            <person name="Morono Y."/>
            <person name="Uchiyama I."/>
            <person name="Ito T."/>
            <person name="Fujiyama A."/>
            <person name="Inagaki F."/>
            <person name="Takami H."/>
        </authorList>
    </citation>
    <scope>NUCLEOTIDE SEQUENCE</scope>
    <source>
        <strain evidence="2">Expedition CK06-06</strain>
    </source>
</reference>
<dbReference type="Gene3D" id="3.90.320.10">
    <property type="match status" value="1"/>
</dbReference>
<evidence type="ECO:0000259" key="1">
    <source>
        <dbReference type="Pfam" id="PF12705"/>
    </source>
</evidence>
<feature type="non-terminal residue" evidence="2">
    <location>
        <position position="183"/>
    </location>
</feature>
<accession>X1CW31</accession>
<comment type="caution">
    <text evidence="2">The sequence shown here is derived from an EMBL/GenBank/DDBJ whole genome shotgun (WGS) entry which is preliminary data.</text>
</comment>
<dbReference type="EMBL" id="BART01021441">
    <property type="protein sequence ID" value="GAH00300.1"/>
    <property type="molecule type" value="Genomic_DNA"/>
</dbReference>
<gene>
    <name evidence="2" type="ORF">S01H4_39554</name>
</gene>
<organism evidence="2">
    <name type="scientific">marine sediment metagenome</name>
    <dbReference type="NCBI Taxonomy" id="412755"/>
    <lineage>
        <taxon>unclassified sequences</taxon>
        <taxon>metagenomes</taxon>
        <taxon>ecological metagenomes</taxon>
    </lineage>
</organism>
<dbReference type="InterPro" id="IPR011604">
    <property type="entry name" value="PDDEXK-like_dom_sf"/>
</dbReference>